<evidence type="ECO:0000313" key="7">
    <source>
        <dbReference type="Proteomes" id="UP001305647"/>
    </source>
</evidence>
<dbReference type="GO" id="GO:0004601">
    <property type="term" value="F:peroxidase activity"/>
    <property type="evidence" value="ECO:0007669"/>
    <property type="project" value="UniProtKB-KW"/>
</dbReference>
<dbReference type="GO" id="GO:0006979">
    <property type="term" value="P:response to oxidative stress"/>
    <property type="evidence" value="ECO:0007669"/>
    <property type="project" value="InterPro"/>
</dbReference>
<evidence type="ECO:0000256" key="3">
    <source>
        <dbReference type="ARBA" id="ARBA00022964"/>
    </source>
</evidence>
<dbReference type="GO" id="GO:0006952">
    <property type="term" value="P:defense response"/>
    <property type="evidence" value="ECO:0007669"/>
    <property type="project" value="UniProtKB-KW"/>
</dbReference>
<keyword evidence="6" id="KW-0575">Peroxidase</keyword>
<dbReference type="EMBL" id="MU863653">
    <property type="protein sequence ID" value="KAK4099004.1"/>
    <property type="molecule type" value="Genomic_DNA"/>
</dbReference>
<dbReference type="Pfam" id="PF03098">
    <property type="entry name" value="An_peroxidase"/>
    <property type="match status" value="1"/>
</dbReference>
<keyword evidence="1" id="KW-0479">Metal-binding</keyword>
<dbReference type="Proteomes" id="UP001305647">
    <property type="component" value="Unassembled WGS sequence"/>
</dbReference>
<evidence type="ECO:0000256" key="4">
    <source>
        <dbReference type="ARBA" id="ARBA00023002"/>
    </source>
</evidence>
<organism evidence="6 7">
    <name type="scientific">Parathielavia hyrcaniae</name>
    <dbReference type="NCBI Taxonomy" id="113614"/>
    <lineage>
        <taxon>Eukaryota</taxon>
        <taxon>Fungi</taxon>
        <taxon>Dikarya</taxon>
        <taxon>Ascomycota</taxon>
        <taxon>Pezizomycotina</taxon>
        <taxon>Sordariomycetes</taxon>
        <taxon>Sordariomycetidae</taxon>
        <taxon>Sordariales</taxon>
        <taxon>Chaetomiaceae</taxon>
        <taxon>Parathielavia</taxon>
    </lineage>
</organism>
<dbReference type="InterPro" id="IPR010255">
    <property type="entry name" value="Haem_peroxidase_sf"/>
</dbReference>
<dbReference type="PANTHER" id="PTHR11903:SF11">
    <property type="entry name" value="ALPHA-DIOXYGENASE 1"/>
    <property type="match status" value="1"/>
</dbReference>
<dbReference type="GO" id="GO:0020037">
    <property type="term" value="F:heme binding"/>
    <property type="evidence" value="ECO:0007669"/>
    <property type="project" value="InterPro"/>
</dbReference>
<reference evidence="6" key="1">
    <citation type="journal article" date="2023" name="Mol. Phylogenet. Evol.">
        <title>Genome-scale phylogeny and comparative genomics of the fungal order Sordariales.</title>
        <authorList>
            <person name="Hensen N."/>
            <person name="Bonometti L."/>
            <person name="Westerberg I."/>
            <person name="Brannstrom I.O."/>
            <person name="Guillou S."/>
            <person name="Cros-Aarteil S."/>
            <person name="Calhoun S."/>
            <person name="Haridas S."/>
            <person name="Kuo A."/>
            <person name="Mondo S."/>
            <person name="Pangilinan J."/>
            <person name="Riley R."/>
            <person name="LaButti K."/>
            <person name="Andreopoulos B."/>
            <person name="Lipzen A."/>
            <person name="Chen C."/>
            <person name="Yan M."/>
            <person name="Daum C."/>
            <person name="Ng V."/>
            <person name="Clum A."/>
            <person name="Steindorff A."/>
            <person name="Ohm R.A."/>
            <person name="Martin F."/>
            <person name="Silar P."/>
            <person name="Natvig D.O."/>
            <person name="Lalanne C."/>
            <person name="Gautier V."/>
            <person name="Ament-Velasquez S.L."/>
            <person name="Kruys A."/>
            <person name="Hutchinson M.I."/>
            <person name="Powell A.J."/>
            <person name="Barry K."/>
            <person name="Miller A.N."/>
            <person name="Grigoriev I.V."/>
            <person name="Debuchy R."/>
            <person name="Gladieux P."/>
            <person name="Hiltunen Thoren M."/>
            <person name="Johannesson H."/>
        </authorList>
    </citation>
    <scope>NUCLEOTIDE SEQUENCE</scope>
    <source>
        <strain evidence="6">CBS 757.83</strain>
    </source>
</reference>
<accession>A0AAN6PYJ3</accession>
<gene>
    <name evidence="6" type="ORF">N658DRAFT_202937</name>
</gene>
<dbReference type="PANTHER" id="PTHR11903">
    <property type="entry name" value="PROSTAGLANDIN G/H SYNTHASE"/>
    <property type="match status" value="1"/>
</dbReference>
<dbReference type="GO" id="GO:0016702">
    <property type="term" value="F:oxidoreductase activity, acting on single donors with incorporation of molecular oxygen, incorporation of two atoms of oxygen"/>
    <property type="evidence" value="ECO:0007669"/>
    <property type="project" value="TreeGrafter"/>
</dbReference>
<keyword evidence="2" id="KW-0611">Plant defense</keyword>
<evidence type="ECO:0000256" key="1">
    <source>
        <dbReference type="ARBA" id="ARBA00022723"/>
    </source>
</evidence>
<reference evidence="6" key="2">
    <citation type="submission" date="2023-05" db="EMBL/GenBank/DDBJ databases">
        <authorList>
            <consortium name="Lawrence Berkeley National Laboratory"/>
            <person name="Steindorff A."/>
            <person name="Hensen N."/>
            <person name="Bonometti L."/>
            <person name="Westerberg I."/>
            <person name="Brannstrom I.O."/>
            <person name="Guillou S."/>
            <person name="Cros-Aarteil S."/>
            <person name="Calhoun S."/>
            <person name="Haridas S."/>
            <person name="Kuo A."/>
            <person name="Mondo S."/>
            <person name="Pangilinan J."/>
            <person name="Riley R."/>
            <person name="Labutti K."/>
            <person name="Andreopoulos B."/>
            <person name="Lipzen A."/>
            <person name="Chen C."/>
            <person name="Yanf M."/>
            <person name="Daum C."/>
            <person name="Ng V."/>
            <person name="Clum A."/>
            <person name="Ohm R."/>
            <person name="Martin F."/>
            <person name="Silar P."/>
            <person name="Natvig D."/>
            <person name="Lalanne C."/>
            <person name="Gautier V."/>
            <person name="Ament-Velasquez S.L."/>
            <person name="Kruys A."/>
            <person name="Hutchinson M.I."/>
            <person name="Powell A.J."/>
            <person name="Barry K."/>
            <person name="Miller A.N."/>
            <person name="Grigoriev I.V."/>
            <person name="Debuchy R."/>
            <person name="Gladieux P."/>
            <person name="Thoren M.H."/>
            <person name="Johannesson H."/>
        </authorList>
    </citation>
    <scope>NUCLEOTIDE SEQUENCE</scope>
    <source>
        <strain evidence="6">CBS 757.83</strain>
    </source>
</reference>
<proteinExistence type="predicted"/>
<keyword evidence="7" id="KW-1185">Reference proteome</keyword>
<comment type="caution">
    <text evidence="6">The sequence shown here is derived from an EMBL/GenBank/DDBJ whole genome shotgun (WGS) entry which is preliminary data.</text>
</comment>
<evidence type="ECO:0000256" key="5">
    <source>
        <dbReference type="ARBA" id="ARBA00023004"/>
    </source>
</evidence>
<keyword evidence="5" id="KW-0408">Iron</keyword>
<dbReference type="Gene3D" id="1.10.640.10">
    <property type="entry name" value="Haem peroxidase domain superfamily, animal type"/>
    <property type="match status" value="1"/>
</dbReference>
<dbReference type="PROSITE" id="PS50292">
    <property type="entry name" value="PEROXIDASE_3"/>
    <property type="match status" value="1"/>
</dbReference>
<evidence type="ECO:0000256" key="2">
    <source>
        <dbReference type="ARBA" id="ARBA00022821"/>
    </source>
</evidence>
<dbReference type="InterPro" id="IPR037120">
    <property type="entry name" value="Haem_peroxidase_sf_animal"/>
</dbReference>
<dbReference type="GO" id="GO:0046872">
    <property type="term" value="F:metal ion binding"/>
    <property type="evidence" value="ECO:0007669"/>
    <property type="project" value="UniProtKB-KW"/>
</dbReference>
<dbReference type="SUPFAM" id="SSF48113">
    <property type="entry name" value="Heme-dependent peroxidases"/>
    <property type="match status" value="1"/>
</dbReference>
<dbReference type="GO" id="GO:0006631">
    <property type="term" value="P:fatty acid metabolic process"/>
    <property type="evidence" value="ECO:0007669"/>
    <property type="project" value="UniProtKB-ARBA"/>
</dbReference>
<dbReference type="InterPro" id="IPR019791">
    <property type="entry name" value="Haem_peroxidase_animal"/>
</dbReference>
<evidence type="ECO:0000313" key="6">
    <source>
        <dbReference type="EMBL" id="KAK4099004.1"/>
    </source>
</evidence>
<keyword evidence="3" id="KW-0223">Dioxygenase</keyword>
<name>A0AAN6PYJ3_9PEZI</name>
<dbReference type="InterPro" id="IPR050783">
    <property type="entry name" value="Oxylipin_biosynth_metab"/>
</dbReference>
<protein>
    <submittedName>
        <fullName evidence="6">Heme peroxidase</fullName>
    </submittedName>
</protein>
<dbReference type="AlphaFoldDB" id="A0AAN6PYJ3"/>
<sequence length="321" mass="35520">MAKIYTVEWTPAILAHPALQIGMAANWWGIVGEKLTKMLGRISKSSDIISGILGSGAEHDGAPYSLTEEFVSVYRMHSLVPDNIAFFSASSGKHIKTIPVPDSTFDKAQPPLHENPFTLPDAFYSFGIKHPGAITHNNYPSFLRNLPTPDGQTRDLGTVDILRDRERGVPRYCAFRRHLRMSVPKTFEDLTGGDAALAGELREAYGEDGLERVDALVGSHAEPVIPGFGFSKTAFRVFILMASRRLKADRFIGGHGEWSEGTYTKVGFWWVQNSGMKDVLGRHFPELGALLERNGGRNVFAPWVKMEESDKYRGVETNAPA</sequence>
<keyword evidence="4" id="KW-0560">Oxidoreductase</keyword>